<evidence type="ECO:0000313" key="2">
    <source>
        <dbReference type="EMBL" id="NKZ09311.1"/>
    </source>
</evidence>
<sequence length="60" mass="5676">PAGPGSGPGTGPGTGPGAGTAAGLLRAAGWRVLSVRSAAELARAWTTAGKAGEDFVRDGS</sequence>
<evidence type="ECO:0000256" key="1">
    <source>
        <dbReference type="SAM" id="MobiDB-lite"/>
    </source>
</evidence>
<feature type="compositionally biased region" description="Gly residues" evidence="1">
    <location>
        <begin position="1"/>
        <end position="20"/>
    </location>
</feature>
<dbReference type="Proteomes" id="UP000579250">
    <property type="component" value="Unassembled WGS sequence"/>
</dbReference>
<name>A0A846Z9Z4_9ACTN</name>
<keyword evidence="3" id="KW-1185">Reference proteome</keyword>
<dbReference type="RefSeq" id="WP_210748814.1">
    <property type="nucleotide sequence ID" value="NZ_JAAXPI010000165.1"/>
</dbReference>
<evidence type="ECO:0000313" key="3">
    <source>
        <dbReference type="Proteomes" id="UP000579250"/>
    </source>
</evidence>
<reference evidence="2 3" key="1">
    <citation type="submission" date="2020-04" db="EMBL/GenBank/DDBJ databases">
        <title>MicrobeNet Type strains.</title>
        <authorList>
            <person name="Nicholson A.C."/>
        </authorList>
    </citation>
    <scope>NUCLEOTIDE SEQUENCE [LARGE SCALE GENOMIC DNA]</scope>
    <source>
        <strain evidence="2 3">ATCC BAA-277</strain>
    </source>
</reference>
<comment type="caution">
    <text evidence="2">The sequence shown here is derived from an EMBL/GenBank/DDBJ whole genome shotgun (WGS) entry which is preliminary data.</text>
</comment>
<accession>A0A846Z9Z4</accession>
<protein>
    <submittedName>
        <fullName evidence="2">Uncharacterized protein</fullName>
    </submittedName>
</protein>
<feature type="region of interest" description="Disordered" evidence="1">
    <location>
        <begin position="1"/>
        <end position="22"/>
    </location>
</feature>
<proteinExistence type="predicted"/>
<feature type="non-terminal residue" evidence="2">
    <location>
        <position position="1"/>
    </location>
</feature>
<organism evidence="2 3">
    <name type="scientific">Actinomadura latina</name>
    <dbReference type="NCBI Taxonomy" id="163603"/>
    <lineage>
        <taxon>Bacteria</taxon>
        <taxon>Bacillati</taxon>
        <taxon>Actinomycetota</taxon>
        <taxon>Actinomycetes</taxon>
        <taxon>Streptosporangiales</taxon>
        <taxon>Thermomonosporaceae</taxon>
        <taxon>Actinomadura</taxon>
    </lineage>
</organism>
<dbReference type="AlphaFoldDB" id="A0A846Z9Z4"/>
<dbReference type="EMBL" id="JAAXPI010000165">
    <property type="protein sequence ID" value="NKZ09311.1"/>
    <property type="molecule type" value="Genomic_DNA"/>
</dbReference>
<gene>
    <name evidence="2" type="ORF">HGB48_37100</name>
</gene>